<feature type="region of interest" description="Disordered" evidence="1">
    <location>
        <begin position="33"/>
        <end position="339"/>
    </location>
</feature>
<dbReference type="EMBL" id="KN880463">
    <property type="protein sequence ID" value="KIY70748.1"/>
    <property type="molecule type" value="Genomic_DNA"/>
</dbReference>
<feature type="compositionally biased region" description="Basic and acidic residues" evidence="1">
    <location>
        <begin position="494"/>
        <end position="507"/>
    </location>
</feature>
<feature type="compositionally biased region" description="Low complexity" evidence="1">
    <location>
        <begin position="211"/>
        <end position="221"/>
    </location>
</feature>
<evidence type="ECO:0000256" key="1">
    <source>
        <dbReference type="SAM" id="MobiDB-lite"/>
    </source>
</evidence>
<evidence type="ECO:0000313" key="3">
    <source>
        <dbReference type="Proteomes" id="UP000054007"/>
    </source>
</evidence>
<feature type="compositionally biased region" description="Acidic residues" evidence="1">
    <location>
        <begin position="241"/>
        <end position="277"/>
    </location>
</feature>
<organism evidence="2 3">
    <name type="scientific">Cylindrobasidium torrendii FP15055 ss-10</name>
    <dbReference type="NCBI Taxonomy" id="1314674"/>
    <lineage>
        <taxon>Eukaryota</taxon>
        <taxon>Fungi</taxon>
        <taxon>Dikarya</taxon>
        <taxon>Basidiomycota</taxon>
        <taxon>Agaricomycotina</taxon>
        <taxon>Agaricomycetes</taxon>
        <taxon>Agaricomycetidae</taxon>
        <taxon>Agaricales</taxon>
        <taxon>Marasmiineae</taxon>
        <taxon>Physalacriaceae</taxon>
        <taxon>Cylindrobasidium</taxon>
    </lineage>
</organism>
<reference evidence="2 3" key="1">
    <citation type="journal article" date="2015" name="Fungal Genet. Biol.">
        <title>Evolution of novel wood decay mechanisms in Agaricales revealed by the genome sequences of Fistulina hepatica and Cylindrobasidium torrendii.</title>
        <authorList>
            <person name="Floudas D."/>
            <person name="Held B.W."/>
            <person name="Riley R."/>
            <person name="Nagy L.G."/>
            <person name="Koehler G."/>
            <person name="Ransdell A.S."/>
            <person name="Younus H."/>
            <person name="Chow J."/>
            <person name="Chiniquy J."/>
            <person name="Lipzen A."/>
            <person name="Tritt A."/>
            <person name="Sun H."/>
            <person name="Haridas S."/>
            <person name="LaButti K."/>
            <person name="Ohm R.A."/>
            <person name="Kues U."/>
            <person name="Blanchette R.A."/>
            <person name="Grigoriev I.V."/>
            <person name="Minto R.E."/>
            <person name="Hibbett D.S."/>
        </authorList>
    </citation>
    <scope>NUCLEOTIDE SEQUENCE [LARGE SCALE GENOMIC DNA]</scope>
    <source>
        <strain evidence="2 3">FP15055 ss-10</strain>
    </source>
</reference>
<feature type="region of interest" description="Disordered" evidence="1">
    <location>
        <begin position="469"/>
        <end position="549"/>
    </location>
</feature>
<evidence type="ECO:0000313" key="2">
    <source>
        <dbReference type="EMBL" id="KIY70748.1"/>
    </source>
</evidence>
<dbReference type="OrthoDB" id="3259498at2759"/>
<feature type="compositionally biased region" description="Basic residues" evidence="1">
    <location>
        <begin position="670"/>
        <end position="690"/>
    </location>
</feature>
<feature type="compositionally biased region" description="Low complexity" evidence="1">
    <location>
        <begin position="528"/>
        <end position="547"/>
    </location>
</feature>
<proteinExistence type="predicted"/>
<gene>
    <name evidence="2" type="ORF">CYLTODRAFT_167653</name>
</gene>
<feature type="compositionally biased region" description="Polar residues" evidence="1">
    <location>
        <begin position="697"/>
        <end position="711"/>
    </location>
</feature>
<protein>
    <submittedName>
        <fullName evidence="2">Uncharacterized protein</fullName>
    </submittedName>
</protein>
<accession>A0A0D7BJN8</accession>
<name>A0A0D7BJN8_9AGAR</name>
<dbReference type="AlphaFoldDB" id="A0A0D7BJN8"/>
<feature type="region of interest" description="Disordered" evidence="1">
    <location>
        <begin position="654"/>
        <end position="711"/>
    </location>
</feature>
<dbReference type="Proteomes" id="UP000054007">
    <property type="component" value="Unassembled WGS sequence"/>
</dbReference>
<feature type="compositionally biased region" description="Low complexity" evidence="1">
    <location>
        <begin position="59"/>
        <end position="72"/>
    </location>
</feature>
<dbReference type="STRING" id="1314674.A0A0D7BJN8"/>
<keyword evidence="3" id="KW-1185">Reference proteome</keyword>
<sequence>MSSAHPHTLNIGADDEEDNDICPVCDGECTCSTNLSPKKPSPVLKIRLPAVRVQPPHPQHASSSASIHSSNAAKRRGRPPKYLTAAKPYKSQPARRKPYPPAPKHATKSYKPLPPKSKPIPKRKRPTIIESSDDELSDGDVGADLRSIPHFPTFVPASAVNSSADSSSDDSDSDGLDGLGGFETDSSIEAEEENYILAEERARIRQELLGPNDNTNTNNPPNKRRDSWIIRPRKTSVGDPSDVDMDDDSSADDEDSDSDDEDEDETEDADIEEDGAESDGQASGQDQHMATGWSDDEGSGLDADLFFANLSGSSSSSSSDDEGDAGQKQPFDAEALGEALLRLPRTEDIPFEVTEGWDGQIMFTSGPNEGQHATLDDFDARAMKFIVESSASASEGADADVDMDDWEEDDDVLDGGDTTDEDLVGPDDLPNEKAMQMFNLTFATSQLTVDPSISARRSLIVGRAPSEEMDVPGEVLSPRSTGPTQGQFDIAQMGDKRKTAIVSEDRTNVLPSPHPRRRRARIFDDAQRPLFLLPRPSSPSPTSTTRSASEHGLLGGAINLDDVLDSSFLDGSSSDHSAPTPTGRDHFRHLSRWDNMSVNAFRRKDVDGPSEGEYSGVIKSSPLAAMLWQNKLGFTETEAAAKQSRRDERRERRLLKKSMGPHQPPFIGKGKGKSAHQHIPRIWHHAHHANGKMGRSGSAQRFASRGNSPIH</sequence>
<feature type="compositionally biased region" description="Polar residues" evidence="1">
    <location>
        <begin position="478"/>
        <end position="487"/>
    </location>
</feature>